<name>A0A844CP33_9RHOB</name>
<dbReference type="InterPro" id="IPR036249">
    <property type="entry name" value="Thioredoxin-like_sf"/>
</dbReference>
<evidence type="ECO:0000313" key="4">
    <source>
        <dbReference type="EMBL" id="MRU15235.1"/>
    </source>
</evidence>
<dbReference type="Gene3D" id="3.40.30.10">
    <property type="entry name" value="Glutaredoxin"/>
    <property type="match status" value="1"/>
</dbReference>
<comment type="similarity">
    <text evidence="1">Belongs to the thioredoxin family. DsbA subfamily.</text>
</comment>
<dbReference type="OrthoDB" id="8478320at2"/>
<evidence type="ECO:0000256" key="2">
    <source>
        <dbReference type="SAM" id="SignalP"/>
    </source>
</evidence>
<feature type="signal peptide" evidence="2">
    <location>
        <begin position="1"/>
        <end position="23"/>
    </location>
</feature>
<dbReference type="Pfam" id="PF13462">
    <property type="entry name" value="Thioredoxin_4"/>
    <property type="match status" value="1"/>
</dbReference>
<comment type="caution">
    <text evidence="4">The sequence shown here is derived from an EMBL/GenBank/DDBJ whole genome shotgun (WGS) entry which is preliminary data.</text>
</comment>
<sequence>MQRKLLTGAAALAIVAGAAYWLASTPANEPGISLGAANAQESDEAVDTSGIVEMTMGAEDAPVTVVEYASFTCPHCANFHTGPGKKLKAEYIDNGDVKFVYRDVFFDRFGLWASMIARCDGGDRFFGIADMLYKQQKDWIGSGDPVEIANNLRKIGKTAGLDDDQVEQCLQDNDKAKALVAWFQQHAEEDEINATPTLIINGEKHSNMSYADLKEIVEAELAQE</sequence>
<dbReference type="PANTHER" id="PTHR13887:SF56">
    <property type="entry name" value="THIOREDOXIN-LIKE REDUCTASE RV2466C"/>
    <property type="match status" value="1"/>
</dbReference>
<accession>A0A844CP33</accession>
<dbReference type="Proteomes" id="UP000564704">
    <property type="component" value="Unassembled WGS sequence"/>
</dbReference>
<dbReference type="PANTHER" id="PTHR13887">
    <property type="entry name" value="GLUTATHIONE S-TRANSFERASE KAPPA"/>
    <property type="match status" value="1"/>
</dbReference>
<organism evidence="4 5">
    <name type="scientific">Roseovarius bejariae</name>
    <dbReference type="NCBI Taxonomy" id="2576383"/>
    <lineage>
        <taxon>Bacteria</taxon>
        <taxon>Pseudomonadati</taxon>
        <taxon>Pseudomonadota</taxon>
        <taxon>Alphaproteobacteria</taxon>
        <taxon>Rhodobacterales</taxon>
        <taxon>Roseobacteraceae</taxon>
        <taxon>Roseovarius</taxon>
    </lineage>
</organism>
<proteinExistence type="inferred from homology"/>
<evidence type="ECO:0000259" key="3">
    <source>
        <dbReference type="Pfam" id="PF13462"/>
    </source>
</evidence>
<evidence type="ECO:0000313" key="5">
    <source>
        <dbReference type="Proteomes" id="UP000564704"/>
    </source>
</evidence>
<dbReference type="InterPro" id="IPR012336">
    <property type="entry name" value="Thioredoxin-like_fold"/>
</dbReference>
<dbReference type="AlphaFoldDB" id="A0A844CP33"/>
<dbReference type="SUPFAM" id="SSF52833">
    <property type="entry name" value="Thioredoxin-like"/>
    <property type="match status" value="1"/>
</dbReference>
<feature type="chain" id="PRO_5032407385" evidence="2">
    <location>
        <begin position="24"/>
        <end position="224"/>
    </location>
</feature>
<dbReference type="EMBL" id="SZWE01000001">
    <property type="protein sequence ID" value="MRU15235.1"/>
    <property type="molecule type" value="Genomic_DNA"/>
</dbReference>
<dbReference type="RefSeq" id="WP_154150342.1">
    <property type="nucleotide sequence ID" value="NZ_SZWE01000001.1"/>
</dbReference>
<keyword evidence="2" id="KW-0732">Signal</keyword>
<gene>
    <name evidence="4" type="ORF">FDP25_07300</name>
</gene>
<protein>
    <submittedName>
        <fullName evidence="4">DsbA family protein</fullName>
    </submittedName>
</protein>
<feature type="domain" description="Thioredoxin-like fold" evidence="3">
    <location>
        <begin position="53"/>
        <end position="218"/>
    </location>
</feature>
<reference evidence="4 5" key="1">
    <citation type="submission" date="2019-05" db="EMBL/GenBank/DDBJ databases">
        <title>Roseovarius bejariae sp. nov., a moderately halophylic bacterium isolated from a saline soil in Rambla Salada (Murcia).</title>
        <authorList>
            <person name="Castro D.J."/>
            <person name="Gomez-Altuve A."/>
            <person name="Reina J.C."/>
            <person name="Rodriguez M."/>
            <person name="Sampedro I."/>
            <person name="Llamas I."/>
            <person name="Martinez-Checa F."/>
        </authorList>
    </citation>
    <scope>NUCLEOTIDE SEQUENCE [LARGE SCALE GENOMIC DNA]</scope>
    <source>
        <strain evidence="4 5">A21</strain>
    </source>
</reference>
<keyword evidence="5" id="KW-1185">Reference proteome</keyword>
<evidence type="ECO:0000256" key="1">
    <source>
        <dbReference type="ARBA" id="ARBA00005791"/>
    </source>
</evidence>